<feature type="transmembrane region" description="Helical" evidence="6">
    <location>
        <begin position="39"/>
        <end position="61"/>
    </location>
</feature>
<comment type="subcellular location">
    <subcellularLocation>
        <location evidence="1">Cell membrane</location>
        <topology evidence="1">Multi-pass membrane protein</topology>
    </subcellularLocation>
</comment>
<reference evidence="8 9" key="1">
    <citation type="submission" date="2020-11" db="EMBL/GenBank/DDBJ databases">
        <title>Amino acid is mineralized and recycled by bacteria in oceanic microbiome.</title>
        <authorList>
            <person name="Zheng L.Y."/>
        </authorList>
    </citation>
    <scope>NUCLEOTIDE SEQUENCE [LARGE SCALE GENOMIC DNA]</scope>
    <source>
        <strain evidence="8 9">A32-1</strain>
    </source>
</reference>
<evidence type="ECO:0000259" key="7">
    <source>
        <dbReference type="Pfam" id="PF13396"/>
    </source>
</evidence>
<dbReference type="AlphaFoldDB" id="A0A7S8MUW5"/>
<evidence type="ECO:0000256" key="1">
    <source>
        <dbReference type="ARBA" id="ARBA00004651"/>
    </source>
</evidence>
<gene>
    <name evidence="8" type="ORF">IT882_09545</name>
</gene>
<keyword evidence="4 6" id="KW-1133">Transmembrane helix</keyword>
<dbReference type="KEGG" id="msf:IT882_09545"/>
<evidence type="ECO:0000256" key="2">
    <source>
        <dbReference type="ARBA" id="ARBA00022475"/>
    </source>
</evidence>
<evidence type="ECO:0000313" key="9">
    <source>
        <dbReference type="Proteomes" id="UP000594480"/>
    </source>
</evidence>
<dbReference type="Pfam" id="PF13396">
    <property type="entry name" value="PLDc_N"/>
    <property type="match status" value="1"/>
</dbReference>
<keyword evidence="5 6" id="KW-0472">Membrane</keyword>
<evidence type="ECO:0000256" key="5">
    <source>
        <dbReference type="ARBA" id="ARBA00023136"/>
    </source>
</evidence>
<dbReference type="RefSeq" id="WP_195691684.1">
    <property type="nucleotide sequence ID" value="NZ_CP064760.1"/>
</dbReference>
<protein>
    <submittedName>
        <fullName evidence="8">PLDc N-terminal domain-containing protein</fullName>
    </submittedName>
</protein>
<dbReference type="InterPro" id="IPR027379">
    <property type="entry name" value="CLS_N"/>
</dbReference>
<organism evidence="8 9">
    <name type="scientific">Microbacterium schleiferi</name>
    <dbReference type="NCBI Taxonomy" id="69362"/>
    <lineage>
        <taxon>Bacteria</taxon>
        <taxon>Bacillati</taxon>
        <taxon>Actinomycetota</taxon>
        <taxon>Actinomycetes</taxon>
        <taxon>Micrococcales</taxon>
        <taxon>Microbacteriaceae</taxon>
        <taxon>Microbacterium</taxon>
    </lineage>
</organism>
<name>A0A7S8MUW5_9MICO</name>
<keyword evidence="9" id="KW-1185">Reference proteome</keyword>
<accession>A0A7S8MUW5</accession>
<keyword evidence="3 6" id="KW-0812">Transmembrane</keyword>
<feature type="domain" description="Cardiolipin synthase N-terminal" evidence="7">
    <location>
        <begin position="18"/>
        <end position="58"/>
    </location>
</feature>
<proteinExistence type="predicted"/>
<evidence type="ECO:0000256" key="3">
    <source>
        <dbReference type="ARBA" id="ARBA00022692"/>
    </source>
</evidence>
<keyword evidence="2" id="KW-1003">Cell membrane</keyword>
<dbReference type="EMBL" id="CP064760">
    <property type="protein sequence ID" value="QPE03582.1"/>
    <property type="molecule type" value="Genomic_DNA"/>
</dbReference>
<sequence>MFSSSHLLILVAVLAMYALSIWALTVTIRSDQLMTIEKVIWSLILILVPGIGLLVWALLWFTRRWPRHTV</sequence>
<evidence type="ECO:0000256" key="4">
    <source>
        <dbReference type="ARBA" id="ARBA00022989"/>
    </source>
</evidence>
<evidence type="ECO:0000313" key="8">
    <source>
        <dbReference type="EMBL" id="QPE03582.1"/>
    </source>
</evidence>
<dbReference type="GO" id="GO:0005886">
    <property type="term" value="C:plasma membrane"/>
    <property type="evidence" value="ECO:0007669"/>
    <property type="project" value="UniProtKB-SubCell"/>
</dbReference>
<evidence type="ECO:0000256" key="6">
    <source>
        <dbReference type="SAM" id="Phobius"/>
    </source>
</evidence>
<dbReference type="Proteomes" id="UP000594480">
    <property type="component" value="Chromosome"/>
</dbReference>